<dbReference type="InterPro" id="IPR053202">
    <property type="entry name" value="EGF_Rcpt_Signaling_Reg"/>
</dbReference>
<dbReference type="GO" id="GO:0005789">
    <property type="term" value="C:endoplasmic reticulum membrane"/>
    <property type="evidence" value="ECO:0007669"/>
    <property type="project" value="TreeGrafter"/>
</dbReference>
<dbReference type="GO" id="GO:0031902">
    <property type="term" value="C:late endosome membrane"/>
    <property type="evidence" value="ECO:0007669"/>
    <property type="project" value="TreeGrafter"/>
</dbReference>
<dbReference type="PANTHER" id="PTHR34009:SF2">
    <property type="entry name" value="PROTEIN STAR"/>
    <property type="match status" value="1"/>
</dbReference>
<name>A0AA88IJW2_ARTSF</name>
<feature type="domain" description="Methyltransferase FkbM" evidence="2">
    <location>
        <begin position="127"/>
        <end position="301"/>
    </location>
</feature>
<keyword evidence="1" id="KW-0472">Membrane</keyword>
<dbReference type="GO" id="GO:0006888">
    <property type="term" value="P:endoplasmic reticulum to Golgi vesicle-mediated transport"/>
    <property type="evidence" value="ECO:0007669"/>
    <property type="project" value="TreeGrafter"/>
</dbReference>
<reference evidence="3" key="1">
    <citation type="submission" date="2023-07" db="EMBL/GenBank/DDBJ databases">
        <title>Chromosome-level genome assembly of Artemia franciscana.</title>
        <authorList>
            <person name="Jo E."/>
        </authorList>
    </citation>
    <scope>NUCLEOTIDE SEQUENCE</scope>
    <source>
        <tissue evidence="3">Whole body</tissue>
    </source>
</reference>
<comment type="caution">
    <text evidence="3">The sequence shown here is derived from an EMBL/GenBank/DDBJ whole genome shotgun (WGS) entry which is preliminary data.</text>
</comment>
<dbReference type="InterPro" id="IPR006342">
    <property type="entry name" value="FkbM_mtfrase"/>
</dbReference>
<dbReference type="GO" id="GO:0005794">
    <property type="term" value="C:Golgi apparatus"/>
    <property type="evidence" value="ECO:0007669"/>
    <property type="project" value="TreeGrafter"/>
</dbReference>
<keyword evidence="1" id="KW-0812">Transmembrane</keyword>
<dbReference type="GO" id="GO:0005886">
    <property type="term" value="C:plasma membrane"/>
    <property type="evidence" value="ECO:0007669"/>
    <property type="project" value="TreeGrafter"/>
</dbReference>
<evidence type="ECO:0000313" key="3">
    <source>
        <dbReference type="EMBL" id="KAK2725086.1"/>
    </source>
</evidence>
<sequence>MPSIRLLSKTKDLKSFYCIILFGTLFIYLINIQEPRSIIECPTFEEMVSRKVDMEDKCLVNYVKSRRFYHPSVLPYNITTRIDDANLPVIPHDSFQSYLDAQDDPWIAALIAVETFVPKRGQRRFLECGALDGVTFSTTLHLEKFLNWTGVLIEADDRFFSDLEHVHRKAYGVHACASTSSHPSIARFKPSPIFTGVTINGTNFTNVNPGDGYLLNKLNEQMQNDFDFIEVPCIPIYTALLAANMTRIDLFVLDIEGTELNVLKTLPFEKADIAIFMIEIYGKSEEEIRTIHKFLQSKGYTFYDSLHGGMHPGDDIFIKSEYYRSEDDLVKLDKMTNREIFKIITGKRDENIDTKDLELFISMPT</sequence>
<organism evidence="3 4">
    <name type="scientific">Artemia franciscana</name>
    <name type="common">Brine shrimp</name>
    <name type="synonym">Artemia sanfranciscana</name>
    <dbReference type="NCBI Taxonomy" id="6661"/>
    <lineage>
        <taxon>Eukaryota</taxon>
        <taxon>Metazoa</taxon>
        <taxon>Ecdysozoa</taxon>
        <taxon>Arthropoda</taxon>
        <taxon>Crustacea</taxon>
        <taxon>Branchiopoda</taxon>
        <taxon>Anostraca</taxon>
        <taxon>Artemiidae</taxon>
        <taxon>Artemia</taxon>
    </lineage>
</organism>
<dbReference type="SUPFAM" id="SSF53335">
    <property type="entry name" value="S-adenosyl-L-methionine-dependent methyltransferases"/>
    <property type="match status" value="1"/>
</dbReference>
<protein>
    <recommendedName>
        <fullName evidence="2">Methyltransferase FkbM domain-containing protein</fullName>
    </recommendedName>
</protein>
<evidence type="ECO:0000259" key="2">
    <source>
        <dbReference type="Pfam" id="PF05050"/>
    </source>
</evidence>
<keyword evidence="1" id="KW-1133">Transmembrane helix</keyword>
<dbReference type="Pfam" id="PF05050">
    <property type="entry name" value="Methyltransf_21"/>
    <property type="match status" value="1"/>
</dbReference>
<keyword evidence="4" id="KW-1185">Reference proteome</keyword>
<accession>A0AA88IJW2</accession>
<gene>
    <name evidence="3" type="ORF">QYM36_001515</name>
</gene>
<dbReference type="EMBL" id="JAVRJZ010000003">
    <property type="protein sequence ID" value="KAK2725086.1"/>
    <property type="molecule type" value="Genomic_DNA"/>
</dbReference>
<dbReference type="GO" id="GO:0016197">
    <property type="term" value="P:endosomal transport"/>
    <property type="evidence" value="ECO:0007669"/>
    <property type="project" value="TreeGrafter"/>
</dbReference>
<dbReference type="AlphaFoldDB" id="A0AA88IJW2"/>
<proteinExistence type="predicted"/>
<evidence type="ECO:0000313" key="4">
    <source>
        <dbReference type="Proteomes" id="UP001187531"/>
    </source>
</evidence>
<feature type="transmembrane region" description="Helical" evidence="1">
    <location>
        <begin position="12"/>
        <end position="30"/>
    </location>
</feature>
<evidence type="ECO:0000256" key="1">
    <source>
        <dbReference type="SAM" id="Phobius"/>
    </source>
</evidence>
<dbReference type="PANTHER" id="PTHR34009">
    <property type="entry name" value="PROTEIN STAR"/>
    <property type="match status" value="1"/>
</dbReference>
<dbReference type="Proteomes" id="UP001187531">
    <property type="component" value="Unassembled WGS sequence"/>
</dbReference>
<dbReference type="InterPro" id="IPR029063">
    <property type="entry name" value="SAM-dependent_MTases_sf"/>
</dbReference>
<dbReference type="Gene3D" id="3.40.50.150">
    <property type="entry name" value="Vaccinia Virus protein VP39"/>
    <property type="match status" value="1"/>
</dbReference>